<dbReference type="GO" id="GO:0008479">
    <property type="term" value="F:tRNA-guanosine(34) queuine transglycosylase activity"/>
    <property type="evidence" value="ECO:0007669"/>
    <property type="project" value="InterPro"/>
</dbReference>
<dbReference type="EMBL" id="MHSU01000036">
    <property type="protein sequence ID" value="OHA49161.1"/>
    <property type="molecule type" value="Genomic_DNA"/>
</dbReference>
<accession>A0A1G2PNG5</accession>
<evidence type="ECO:0000313" key="6">
    <source>
        <dbReference type="Proteomes" id="UP000178646"/>
    </source>
</evidence>
<dbReference type="InterPro" id="IPR036511">
    <property type="entry name" value="TGT-like_sf"/>
</dbReference>
<proteinExistence type="predicted"/>
<keyword evidence="3" id="KW-0819">tRNA processing</keyword>
<protein>
    <recommendedName>
        <fullName evidence="4">tRNA-guanine(15) transglycosylase-like domain-containing protein</fullName>
    </recommendedName>
</protein>
<dbReference type="InterPro" id="IPR004803">
    <property type="entry name" value="TGT"/>
</dbReference>
<dbReference type="NCBIfam" id="TIGR00430">
    <property type="entry name" value="Q_tRNA_tgt"/>
    <property type="match status" value="1"/>
</dbReference>
<evidence type="ECO:0000259" key="4">
    <source>
        <dbReference type="Pfam" id="PF01702"/>
    </source>
</evidence>
<keyword evidence="1" id="KW-0328">Glycosyltransferase</keyword>
<keyword evidence="2" id="KW-0808">Transferase</keyword>
<dbReference type="Gene3D" id="3.20.20.105">
    <property type="entry name" value="Queuine tRNA-ribosyltransferase-like"/>
    <property type="match status" value="1"/>
</dbReference>
<dbReference type="InterPro" id="IPR050076">
    <property type="entry name" value="ArchSynthase1/Queuine_TRR"/>
</dbReference>
<dbReference type="GO" id="GO:0002099">
    <property type="term" value="P:tRNA wobble guanine modification"/>
    <property type="evidence" value="ECO:0007669"/>
    <property type="project" value="TreeGrafter"/>
</dbReference>
<dbReference type="SUPFAM" id="SSF51713">
    <property type="entry name" value="tRNA-guanine transglycosylase"/>
    <property type="match status" value="1"/>
</dbReference>
<name>A0A1G2PNG5_9BACT</name>
<dbReference type="NCBIfam" id="TIGR00449">
    <property type="entry name" value="tgt_general"/>
    <property type="match status" value="1"/>
</dbReference>
<dbReference type="InterPro" id="IPR002616">
    <property type="entry name" value="tRNA_ribo_trans-like"/>
</dbReference>
<reference evidence="5 6" key="1">
    <citation type="journal article" date="2016" name="Nat. Commun.">
        <title>Thousands of microbial genomes shed light on interconnected biogeochemical processes in an aquifer system.</title>
        <authorList>
            <person name="Anantharaman K."/>
            <person name="Brown C.T."/>
            <person name="Hug L.A."/>
            <person name="Sharon I."/>
            <person name="Castelle C.J."/>
            <person name="Probst A.J."/>
            <person name="Thomas B.C."/>
            <person name="Singh A."/>
            <person name="Wilkins M.J."/>
            <person name="Karaoz U."/>
            <person name="Brodie E.L."/>
            <person name="Williams K.H."/>
            <person name="Hubbard S.S."/>
            <person name="Banfield J.F."/>
        </authorList>
    </citation>
    <scope>NUCLEOTIDE SEQUENCE [LARGE SCALE GENOMIC DNA]</scope>
</reference>
<evidence type="ECO:0000256" key="2">
    <source>
        <dbReference type="ARBA" id="ARBA00022679"/>
    </source>
</evidence>
<comment type="caution">
    <text evidence="5">The sequence shown here is derived from an EMBL/GenBank/DDBJ whole genome shotgun (WGS) entry which is preliminary data.</text>
</comment>
<sequence length="387" mass="43167">MFFKIKNKLGWARTGVINTAHGEILTPGFAFVATHGTIKSLGGIEHDLASPELTISNTFHLFVTGKVKEIKKAGGLHKKFGLKNPIMTDSGGFQIFSLGWGKVHKIGKVDSQNKLSTSNVDTTKNPVKIGRDGVLFTYDGKKYKLDPKISIKIQEDLGADIIFAFDECTSPLHNYDYNKKSLRKTHRWAQECLKAKKKNGQALYGIVQGGIFEDLRRESSALIGALPFDGFGIGGSFGEKQMSDVLGWSLSGLPEDKPRHLLGIGAIKDIFIGVEKGIDTFDCVIPTREARHGALYSKNGRLDIQRGIFAKDNKVIERGCKCQACASGIKRKDLREIFLKNKPEAQCLATLHNIYFYKTLFEKIRKAINSEKLSNWEKLKKEYKKLI</sequence>
<evidence type="ECO:0000313" key="5">
    <source>
        <dbReference type="EMBL" id="OHA49161.1"/>
    </source>
</evidence>
<evidence type="ECO:0000256" key="3">
    <source>
        <dbReference type="ARBA" id="ARBA00022694"/>
    </source>
</evidence>
<dbReference type="PANTHER" id="PTHR46499:SF1">
    <property type="entry name" value="QUEUINE TRNA-RIBOSYLTRANSFERASE"/>
    <property type="match status" value="1"/>
</dbReference>
<gene>
    <name evidence="5" type="ORF">A2W59_00355</name>
</gene>
<dbReference type="PANTHER" id="PTHR46499">
    <property type="entry name" value="QUEUINE TRNA-RIBOSYLTRANSFERASE"/>
    <property type="match status" value="1"/>
</dbReference>
<organism evidence="5 6">
    <name type="scientific">Candidatus Terrybacteria bacterium RIFCSPHIGHO2_02_41_19</name>
    <dbReference type="NCBI Taxonomy" id="1802364"/>
    <lineage>
        <taxon>Bacteria</taxon>
        <taxon>Candidatus Terryibacteriota</taxon>
    </lineage>
</organism>
<dbReference type="Pfam" id="PF01702">
    <property type="entry name" value="TGT"/>
    <property type="match status" value="1"/>
</dbReference>
<dbReference type="Proteomes" id="UP000178646">
    <property type="component" value="Unassembled WGS sequence"/>
</dbReference>
<dbReference type="AlphaFoldDB" id="A0A1G2PNG5"/>
<feature type="domain" description="tRNA-guanine(15) transglycosylase-like" evidence="4">
    <location>
        <begin position="12"/>
        <end position="378"/>
    </location>
</feature>
<evidence type="ECO:0000256" key="1">
    <source>
        <dbReference type="ARBA" id="ARBA00022676"/>
    </source>
</evidence>
<dbReference type="GO" id="GO:0005737">
    <property type="term" value="C:cytoplasm"/>
    <property type="evidence" value="ECO:0007669"/>
    <property type="project" value="TreeGrafter"/>
</dbReference>